<dbReference type="InterPro" id="IPR038296">
    <property type="entry name" value="ParD_sf"/>
</dbReference>
<evidence type="ECO:0000313" key="1">
    <source>
        <dbReference type="EMBL" id="VDS10858.1"/>
    </source>
</evidence>
<dbReference type="OrthoDB" id="8392969at2"/>
<keyword evidence="2" id="KW-1185">Reference proteome</keyword>
<evidence type="ECO:0008006" key="3">
    <source>
        <dbReference type="Google" id="ProtNLM"/>
    </source>
</evidence>
<dbReference type="AlphaFoldDB" id="A0A447ITR0"/>
<reference evidence="1 2" key="1">
    <citation type="submission" date="2018-12" db="EMBL/GenBank/DDBJ databases">
        <authorList>
            <person name="Criscuolo A."/>
        </authorList>
    </citation>
    <scope>NUCLEOTIDE SEQUENCE [LARGE SCALE GENOMIC DNA]</scope>
    <source>
        <strain evidence="1">ACIP1116241</strain>
    </source>
</reference>
<name>A0A447ITR0_9RHOB</name>
<gene>
    <name evidence="1" type="ORF">PARHAE_04077</name>
</gene>
<proteinExistence type="predicted"/>
<dbReference type="Pfam" id="PF03693">
    <property type="entry name" value="ParD_antitoxin"/>
    <property type="match status" value="1"/>
</dbReference>
<protein>
    <recommendedName>
        <fullName evidence="3">Antitoxin ParD1</fullName>
    </recommendedName>
</protein>
<dbReference type="InterPro" id="IPR022789">
    <property type="entry name" value="ParD"/>
</dbReference>
<dbReference type="Proteomes" id="UP000270743">
    <property type="component" value="Unassembled WGS sequence"/>
</dbReference>
<evidence type="ECO:0000313" key="2">
    <source>
        <dbReference type="Proteomes" id="UP000270743"/>
    </source>
</evidence>
<dbReference type="Gene3D" id="6.10.10.120">
    <property type="entry name" value="Antitoxin ParD1-like"/>
    <property type="match status" value="1"/>
</dbReference>
<organism evidence="1 2">
    <name type="scientific">Paracoccus haematequi</name>
    <dbReference type="NCBI Taxonomy" id="2491866"/>
    <lineage>
        <taxon>Bacteria</taxon>
        <taxon>Pseudomonadati</taxon>
        <taxon>Pseudomonadota</taxon>
        <taxon>Alphaproteobacteria</taxon>
        <taxon>Rhodobacterales</taxon>
        <taxon>Paracoccaceae</taxon>
        <taxon>Paracoccus</taxon>
    </lineage>
</organism>
<accession>A0A447ITR0</accession>
<sequence length="91" mass="9872">MTVKSSISLSAEQHAFARAQVKDGSFPSVSAVVQHGLELLRQKSEGERAERAALKALLEERAKGAFVGAATMRSRLDSFTAARRRADRDAD</sequence>
<dbReference type="EMBL" id="UZWE01000098">
    <property type="protein sequence ID" value="VDS10858.1"/>
    <property type="molecule type" value="Genomic_DNA"/>
</dbReference>